<dbReference type="InterPro" id="IPR029062">
    <property type="entry name" value="Class_I_gatase-like"/>
</dbReference>
<dbReference type="EMBL" id="UINC01064244">
    <property type="protein sequence ID" value="SVB92731.1"/>
    <property type="molecule type" value="Genomic_DNA"/>
</dbReference>
<proteinExistence type="predicted"/>
<feature type="non-terminal residue" evidence="1">
    <location>
        <position position="1"/>
    </location>
</feature>
<reference evidence="1" key="1">
    <citation type="submission" date="2018-05" db="EMBL/GenBank/DDBJ databases">
        <authorList>
            <person name="Lanie J.A."/>
            <person name="Ng W.-L."/>
            <person name="Kazmierczak K.M."/>
            <person name="Andrzejewski T.M."/>
            <person name="Davidsen T.M."/>
            <person name="Wayne K.J."/>
            <person name="Tettelin H."/>
            <person name="Glass J.I."/>
            <person name="Rusch D."/>
            <person name="Podicherti R."/>
            <person name="Tsui H.-C.T."/>
            <person name="Winkler M.E."/>
        </authorList>
    </citation>
    <scope>NUCLEOTIDE SEQUENCE</scope>
</reference>
<evidence type="ECO:0008006" key="2">
    <source>
        <dbReference type="Google" id="ProtNLM"/>
    </source>
</evidence>
<gene>
    <name evidence="1" type="ORF">METZ01_LOCUS245585</name>
</gene>
<protein>
    <recommendedName>
        <fullName evidence="2">ThuA-like domain-containing protein</fullName>
    </recommendedName>
</protein>
<dbReference type="Gene3D" id="3.40.50.880">
    <property type="match status" value="1"/>
</dbReference>
<name>A0A382I210_9ZZZZ</name>
<dbReference type="AlphaFoldDB" id="A0A382I210"/>
<sequence>VVPLLRGDYEFVMDNFTPPPMAPAEEQESWSHPPGSNLVAWANACGNSPIVVSDVGDSPLAYDDENFRRLMENSLRWVASAGAREWARTR</sequence>
<evidence type="ECO:0000313" key="1">
    <source>
        <dbReference type="EMBL" id="SVB92731.1"/>
    </source>
</evidence>
<organism evidence="1">
    <name type="scientific">marine metagenome</name>
    <dbReference type="NCBI Taxonomy" id="408172"/>
    <lineage>
        <taxon>unclassified sequences</taxon>
        <taxon>metagenomes</taxon>
        <taxon>ecological metagenomes</taxon>
    </lineage>
</organism>
<accession>A0A382I210</accession>